<keyword evidence="4 10" id="KW-0963">Cytoplasm</keyword>
<comment type="function">
    <text evidence="10">Catalyzes the condensation of iminoaspartate with dihydroxyacetone phosphate to form quinolinate.</text>
</comment>
<evidence type="ECO:0000256" key="7">
    <source>
        <dbReference type="ARBA" id="ARBA00022723"/>
    </source>
</evidence>
<keyword evidence="5 10" id="KW-0662">Pyridine nucleotide biosynthesis</keyword>
<evidence type="ECO:0000256" key="10">
    <source>
        <dbReference type="HAMAP-Rule" id="MF_00569"/>
    </source>
</evidence>
<evidence type="ECO:0000256" key="5">
    <source>
        <dbReference type="ARBA" id="ARBA00022642"/>
    </source>
</evidence>
<evidence type="ECO:0000256" key="3">
    <source>
        <dbReference type="ARBA" id="ARBA00022485"/>
    </source>
</evidence>
<sequence length="369" mass="42109">MIDMERLRANLSVLPESYRHLSNREMDERIQQAKDTLGRDLVMMGHHYQRDEVFRFADFTGDSLELARIAERQSRASYIVFCGVHFMAETADILTKEEQIVILPDRRAGCSMADMATIDELEEAWEVMQQELGDTILPVTYVNSSADIKSFVGRHGGVTCTSSNAAGVLKWAFSQKKRILFLPDQHLGRNTSHAMGIPLQQMAVWDPIYGQWEEVKGPMEELRVLLWKGFCSVHTKFTVDQIRQMREQDQETRVIVHPECTFDVVQAADEKGSTSYIIHRIQQAAPGSKWAVGTEVNLVQRLAQNHPEQQIQLLSRTMCPCLTMNRIDLPHLLWALESLLEGHPVNQVSVDPETSYWAKQALDRMLSIT</sequence>
<keyword evidence="7 10" id="KW-0479">Metal-binding</keyword>
<evidence type="ECO:0000256" key="9">
    <source>
        <dbReference type="ARBA" id="ARBA00023014"/>
    </source>
</evidence>
<feature type="binding site" evidence="10">
    <location>
        <position position="321"/>
    </location>
    <ligand>
        <name>[4Fe-4S] cluster</name>
        <dbReference type="ChEBI" id="CHEBI:49883"/>
    </ligand>
</feature>
<keyword evidence="3 10" id="KW-0004">4Fe-4S</keyword>
<dbReference type="HAMAP" id="MF_00569">
    <property type="entry name" value="NadA_type3"/>
    <property type="match status" value="1"/>
</dbReference>
<dbReference type="EC" id="2.5.1.72" evidence="2 10"/>
<dbReference type="Proteomes" id="UP001597282">
    <property type="component" value="Unassembled WGS sequence"/>
</dbReference>
<dbReference type="SUPFAM" id="SSF142754">
    <property type="entry name" value="NadA-like"/>
    <property type="match status" value="1"/>
</dbReference>
<evidence type="ECO:0000256" key="6">
    <source>
        <dbReference type="ARBA" id="ARBA00022679"/>
    </source>
</evidence>
<dbReference type="InterPro" id="IPR003473">
    <property type="entry name" value="NadA"/>
</dbReference>
<feature type="binding site" evidence="10">
    <location>
        <position position="162"/>
    </location>
    <ligand>
        <name>iminosuccinate</name>
        <dbReference type="ChEBI" id="CHEBI:77875"/>
    </ligand>
</feature>
<comment type="similarity">
    <text evidence="10">Belongs to the quinolinate synthase family. Type 3 subfamily.</text>
</comment>
<dbReference type="Gene3D" id="3.40.50.10800">
    <property type="entry name" value="NadA-like"/>
    <property type="match status" value="3"/>
</dbReference>
<dbReference type="NCBIfam" id="NF006883">
    <property type="entry name" value="PRK09375.2-4"/>
    <property type="match status" value="1"/>
</dbReference>
<reference evidence="12" key="1">
    <citation type="journal article" date="2019" name="Int. J. Syst. Evol. Microbiol.">
        <title>The Global Catalogue of Microorganisms (GCM) 10K type strain sequencing project: providing services to taxonomists for standard genome sequencing and annotation.</title>
        <authorList>
            <consortium name="The Broad Institute Genomics Platform"/>
            <consortium name="The Broad Institute Genome Sequencing Center for Infectious Disease"/>
            <person name="Wu L."/>
            <person name="Ma J."/>
        </authorList>
    </citation>
    <scope>NUCLEOTIDE SEQUENCE [LARGE SCALE GENOMIC DNA]</scope>
    <source>
        <strain evidence="12">S1</strain>
    </source>
</reference>
<evidence type="ECO:0000313" key="11">
    <source>
        <dbReference type="EMBL" id="MFD1427433.1"/>
    </source>
</evidence>
<feature type="binding site" evidence="10">
    <location>
        <begin position="257"/>
        <end position="259"/>
    </location>
    <ligand>
        <name>iminosuccinate</name>
        <dbReference type="ChEBI" id="CHEBI:77875"/>
    </ligand>
</feature>
<dbReference type="NCBIfam" id="TIGR00550">
    <property type="entry name" value="nadA"/>
    <property type="match status" value="1"/>
</dbReference>
<accession>A0ABW4CC00</accession>
<dbReference type="InterPro" id="IPR036094">
    <property type="entry name" value="NadA_sf"/>
</dbReference>
<dbReference type="Pfam" id="PF02445">
    <property type="entry name" value="NadA"/>
    <property type="match status" value="1"/>
</dbReference>
<dbReference type="RefSeq" id="WP_380165440.1">
    <property type="nucleotide sequence ID" value="NZ_JBHTNU010000009.1"/>
</dbReference>
<feature type="binding site" evidence="10">
    <location>
        <begin position="141"/>
        <end position="143"/>
    </location>
    <ligand>
        <name>iminosuccinate</name>
        <dbReference type="ChEBI" id="CHEBI:77875"/>
    </ligand>
</feature>
<feature type="binding site" evidence="10">
    <location>
        <position position="274"/>
    </location>
    <ligand>
        <name>iminosuccinate</name>
        <dbReference type="ChEBI" id="CHEBI:77875"/>
    </ligand>
</feature>
<evidence type="ECO:0000256" key="1">
    <source>
        <dbReference type="ARBA" id="ARBA00005065"/>
    </source>
</evidence>
<name>A0ABW4CC00_9BACL</name>
<dbReference type="PANTHER" id="PTHR30573:SF0">
    <property type="entry name" value="QUINOLINATE SYNTHASE, CHLOROPLASTIC"/>
    <property type="match status" value="1"/>
</dbReference>
<gene>
    <name evidence="10 11" type="primary">nadA</name>
    <name evidence="11" type="ORF">ACFQ4Y_10920</name>
</gene>
<evidence type="ECO:0000313" key="12">
    <source>
        <dbReference type="Proteomes" id="UP001597282"/>
    </source>
</evidence>
<dbReference type="EMBL" id="JBHTNU010000009">
    <property type="protein sequence ID" value="MFD1427433.1"/>
    <property type="molecule type" value="Genomic_DNA"/>
</dbReference>
<keyword evidence="9 10" id="KW-0411">Iron-sulfur</keyword>
<keyword evidence="12" id="KW-1185">Reference proteome</keyword>
<dbReference type="InterPro" id="IPR023515">
    <property type="entry name" value="Quinolinate_synth_A_type3"/>
</dbReference>
<keyword evidence="6 10" id="KW-0808">Transferase</keyword>
<evidence type="ECO:0000256" key="2">
    <source>
        <dbReference type="ARBA" id="ARBA00012669"/>
    </source>
</evidence>
<dbReference type="PANTHER" id="PTHR30573">
    <property type="entry name" value="QUINOLINATE SYNTHETASE A"/>
    <property type="match status" value="1"/>
</dbReference>
<organism evidence="11 12">
    <name type="scientific">Kroppenstedtia sanguinis</name>
    <dbReference type="NCBI Taxonomy" id="1380684"/>
    <lineage>
        <taxon>Bacteria</taxon>
        <taxon>Bacillati</taxon>
        <taxon>Bacillota</taxon>
        <taxon>Bacilli</taxon>
        <taxon>Bacillales</taxon>
        <taxon>Thermoactinomycetaceae</taxon>
        <taxon>Kroppenstedtia</taxon>
    </lineage>
</organism>
<comment type="caution">
    <text evidence="11">The sequence shown here is derived from an EMBL/GenBank/DDBJ whole genome shotgun (WGS) entry which is preliminary data.</text>
</comment>
<feature type="binding site" evidence="10">
    <location>
        <position position="63"/>
    </location>
    <ligand>
        <name>iminosuccinate</name>
        <dbReference type="ChEBI" id="CHEBI:77875"/>
    </ligand>
</feature>
<protein>
    <recommendedName>
        <fullName evidence="2 10">Quinolinate synthase</fullName>
        <ecNumber evidence="2 10">2.5.1.72</ecNumber>
    </recommendedName>
</protein>
<feature type="binding site" evidence="10">
    <location>
        <position position="231"/>
    </location>
    <ligand>
        <name>[4Fe-4S] cluster</name>
        <dbReference type="ChEBI" id="CHEBI:49883"/>
    </ligand>
</feature>
<comment type="cofactor">
    <cofactor evidence="10">
        <name>[4Fe-4S] cluster</name>
        <dbReference type="ChEBI" id="CHEBI:49883"/>
    </cofactor>
    <text evidence="10">Binds 1 [4Fe-4S] cluster per subunit.</text>
</comment>
<proteinExistence type="inferred from homology"/>
<dbReference type="GO" id="GO:0016740">
    <property type="term" value="F:transferase activity"/>
    <property type="evidence" value="ECO:0007669"/>
    <property type="project" value="UniProtKB-KW"/>
</dbReference>
<comment type="subcellular location">
    <subcellularLocation>
        <location evidence="10">Cytoplasm</location>
    </subcellularLocation>
</comment>
<feature type="binding site" evidence="10">
    <location>
        <position position="46"/>
    </location>
    <ligand>
        <name>iminosuccinate</name>
        <dbReference type="ChEBI" id="CHEBI:77875"/>
    </ligand>
</feature>
<comment type="pathway">
    <text evidence="1 10">Cofactor biosynthesis; NAD(+) biosynthesis; quinolinate from iminoaspartate: step 1/1.</text>
</comment>
<keyword evidence="8 10" id="KW-0408">Iron</keyword>
<feature type="binding site" evidence="10">
    <location>
        <position position="110"/>
    </location>
    <ligand>
        <name>[4Fe-4S] cluster</name>
        <dbReference type="ChEBI" id="CHEBI:49883"/>
    </ligand>
</feature>
<evidence type="ECO:0000256" key="4">
    <source>
        <dbReference type="ARBA" id="ARBA00022490"/>
    </source>
</evidence>
<dbReference type="NCBIfam" id="NF006880">
    <property type="entry name" value="PRK09375.2-1"/>
    <property type="match status" value="1"/>
</dbReference>
<comment type="catalytic activity">
    <reaction evidence="10">
        <text>iminosuccinate + dihydroxyacetone phosphate = quinolinate + phosphate + 2 H2O + H(+)</text>
        <dbReference type="Rhea" id="RHEA:25888"/>
        <dbReference type="ChEBI" id="CHEBI:15377"/>
        <dbReference type="ChEBI" id="CHEBI:15378"/>
        <dbReference type="ChEBI" id="CHEBI:29959"/>
        <dbReference type="ChEBI" id="CHEBI:43474"/>
        <dbReference type="ChEBI" id="CHEBI:57642"/>
        <dbReference type="ChEBI" id="CHEBI:77875"/>
        <dbReference type="EC" id="2.5.1.72"/>
    </reaction>
</comment>
<evidence type="ECO:0000256" key="8">
    <source>
        <dbReference type="ARBA" id="ARBA00023004"/>
    </source>
</evidence>